<dbReference type="NCBIfam" id="NF004837">
    <property type="entry name" value="PRK06187.1"/>
    <property type="match status" value="1"/>
</dbReference>
<feature type="domain" description="AMP-binding enzyme C-terminal" evidence="2">
    <location>
        <begin position="432"/>
        <end position="503"/>
    </location>
</feature>
<dbReference type="InterPro" id="IPR025110">
    <property type="entry name" value="AMP-bd_C"/>
</dbReference>
<dbReference type="PROSITE" id="PS00455">
    <property type="entry name" value="AMP_BINDING"/>
    <property type="match status" value="1"/>
</dbReference>
<feature type="domain" description="AMP-dependent synthetase/ligase" evidence="1">
    <location>
        <begin position="16"/>
        <end position="382"/>
    </location>
</feature>
<dbReference type="EMBL" id="JANCMW010000002">
    <property type="protein sequence ID" value="MDF0749631.1"/>
    <property type="molecule type" value="Genomic_DNA"/>
</dbReference>
<name>A0ABT5Y7I0_9GAMM</name>
<organism evidence="3 4">
    <name type="scientific">Marinobacter iranensis</name>
    <dbReference type="NCBI Taxonomy" id="2962607"/>
    <lineage>
        <taxon>Bacteria</taxon>
        <taxon>Pseudomonadati</taxon>
        <taxon>Pseudomonadota</taxon>
        <taxon>Gammaproteobacteria</taxon>
        <taxon>Pseudomonadales</taxon>
        <taxon>Marinobacteraceae</taxon>
        <taxon>Marinobacter</taxon>
    </lineage>
</organism>
<dbReference type="Proteomes" id="UP001143391">
    <property type="component" value="Unassembled WGS sequence"/>
</dbReference>
<dbReference type="InterPro" id="IPR042099">
    <property type="entry name" value="ANL_N_sf"/>
</dbReference>
<gene>
    <name evidence="3" type="ORF">NLU14_05240</name>
</gene>
<accession>A0ABT5Y7I0</accession>
<evidence type="ECO:0000259" key="1">
    <source>
        <dbReference type="Pfam" id="PF00501"/>
    </source>
</evidence>
<sequence>MISESAHAVSVVSLLEKASGRWPDSPSVTDEGQTFTWEQTEKRCQCLAWALASLGVGVGHRVAYLGFNSHWCFELFFASPMAGAITVPVNFRLSVDEMVDCIQDAEPTVLLADRDHIEQARAISRECPWLKAVVYAGEGNAPNGFLSYEDLLTSSEKTDLQPSGNDDTLILFYTGGTTGRSKGVMLTHINLFTNALGGLSLYETVERETHLLAGPMFHTAAGSRVYTATMMGTHTVILSKFDVLEMMGLVEQYRINTMQLVPTTLQLMVDHPQFAEFDLSSLRMITYGAAPMPVALLERALKRLPGVSFAQSYGMTEASPVVTVLNGDDHSLEATRLPRLESVGRPVFHNHVRIVNAERQTLGVGEVGEIAVKGANIMKGYWRAPELTAAVLQDGWYYTGDSGYLDEDGYLFLVGRIKDMIVSGGENVYPIEIENVLSRHPDVRECAVIGVPHEKWGESVHAVVRLTDDVVVSEDDIISYCRERIAHYKCPTGVTFMEQPLPVSAVNKILKSELRTMISGDAE</sequence>
<reference evidence="3" key="1">
    <citation type="submission" date="2022-07" db="EMBL/GenBank/DDBJ databases">
        <title>Marinobacter iranensis a new bacterium isolate from a hipersaline lake in Iran.</title>
        <authorList>
            <person name="Mohammad A.M.A."/>
            <person name="Cristina S.-P."/>
            <person name="Antonio V."/>
        </authorList>
    </citation>
    <scope>NUCLEOTIDE SEQUENCE</scope>
    <source>
        <strain evidence="3">71-i</strain>
    </source>
</reference>
<dbReference type="Pfam" id="PF13193">
    <property type="entry name" value="AMP-binding_C"/>
    <property type="match status" value="1"/>
</dbReference>
<dbReference type="PANTHER" id="PTHR43767:SF1">
    <property type="entry name" value="NONRIBOSOMAL PEPTIDE SYNTHASE PES1 (EUROFUNG)-RELATED"/>
    <property type="match status" value="1"/>
</dbReference>
<dbReference type="InterPro" id="IPR045851">
    <property type="entry name" value="AMP-bd_C_sf"/>
</dbReference>
<dbReference type="Pfam" id="PF00501">
    <property type="entry name" value="AMP-binding"/>
    <property type="match status" value="1"/>
</dbReference>
<proteinExistence type="predicted"/>
<dbReference type="Gene3D" id="3.30.300.30">
    <property type="match status" value="1"/>
</dbReference>
<dbReference type="InterPro" id="IPR000873">
    <property type="entry name" value="AMP-dep_synth/lig_dom"/>
</dbReference>
<keyword evidence="4" id="KW-1185">Reference proteome</keyword>
<dbReference type="InterPro" id="IPR050237">
    <property type="entry name" value="ATP-dep_AMP-bd_enzyme"/>
</dbReference>
<evidence type="ECO:0000313" key="3">
    <source>
        <dbReference type="EMBL" id="MDF0749631.1"/>
    </source>
</evidence>
<dbReference type="InterPro" id="IPR020845">
    <property type="entry name" value="AMP-binding_CS"/>
</dbReference>
<dbReference type="CDD" id="cd17631">
    <property type="entry name" value="FACL_FadD13-like"/>
    <property type="match status" value="1"/>
</dbReference>
<evidence type="ECO:0000259" key="2">
    <source>
        <dbReference type="Pfam" id="PF13193"/>
    </source>
</evidence>
<dbReference type="SUPFAM" id="SSF56801">
    <property type="entry name" value="Acetyl-CoA synthetase-like"/>
    <property type="match status" value="1"/>
</dbReference>
<protein>
    <submittedName>
        <fullName evidence="3">Long-chain fatty acid--CoA ligase</fullName>
    </submittedName>
</protein>
<comment type="caution">
    <text evidence="3">The sequence shown here is derived from an EMBL/GenBank/DDBJ whole genome shotgun (WGS) entry which is preliminary data.</text>
</comment>
<dbReference type="RefSeq" id="WP_275705119.1">
    <property type="nucleotide sequence ID" value="NZ_JANCMW010000002.1"/>
</dbReference>
<dbReference type="GO" id="GO:0016874">
    <property type="term" value="F:ligase activity"/>
    <property type="evidence" value="ECO:0007669"/>
    <property type="project" value="UniProtKB-KW"/>
</dbReference>
<dbReference type="PANTHER" id="PTHR43767">
    <property type="entry name" value="LONG-CHAIN-FATTY-ACID--COA LIGASE"/>
    <property type="match status" value="1"/>
</dbReference>
<evidence type="ECO:0000313" key="4">
    <source>
        <dbReference type="Proteomes" id="UP001143391"/>
    </source>
</evidence>
<keyword evidence="3" id="KW-0436">Ligase</keyword>
<dbReference type="Gene3D" id="3.40.50.12780">
    <property type="entry name" value="N-terminal domain of ligase-like"/>
    <property type="match status" value="1"/>
</dbReference>